<keyword evidence="4" id="KW-1185">Reference proteome</keyword>
<reference evidence="3 4" key="1">
    <citation type="journal article" date="2024" name="IMA Fungus">
        <title>Apiospora arundinis, a panoply of carbohydrate-active enzymes and secondary metabolites.</title>
        <authorList>
            <person name="Sorensen T."/>
            <person name="Petersen C."/>
            <person name="Muurmann A.T."/>
            <person name="Christiansen J.V."/>
            <person name="Brundto M.L."/>
            <person name="Overgaard C.K."/>
            <person name="Boysen A.T."/>
            <person name="Wollenberg R.D."/>
            <person name="Larsen T.O."/>
            <person name="Sorensen J.L."/>
            <person name="Nielsen K.L."/>
            <person name="Sondergaard T.E."/>
        </authorList>
    </citation>
    <scope>NUCLEOTIDE SEQUENCE [LARGE SCALE GENOMIC DNA]</scope>
    <source>
        <strain evidence="3 4">AAU 773</strain>
    </source>
</reference>
<dbReference type="EMBL" id="JAPCWZ010000001">
    <property type="protein sequence ID" value="KAK8879904.1"/>
    <property type="molecule type" value="Genomic_DNA"/>
</dbReference>
<evidence type="ECO:0000313" key="3">
    <source>
        <dbReference type="EMBL" id="KAK8879904.1"/>
    </source>
</evidence>
<dbReference type="PANTHER" id="PTHR38788:SF3">
    <property type="entry name" value="CLR5 DOMAIN-CONTAINING PROTEIN"/>
    <property type="match status" value="1"/>
</dbReference>
<feature type="compositionally biased region" description="Basic residues" evidence="1">
    <location>
        <begin position="49"/>
        <end position="58"/>
    </location>
</feature>
<evidence type="ECO:0000256" key="1">
    <source>
        <dbReference type="SAM" id="MobiDB-lite"/>
    </source>
</evidence>
<feature type="compositionally biased region" description="Low complexity" evidence="1">
    <location>
        <begin position="100"/>
        <end position="113"/>
    </location>
</feature>
<feature type="compositionally biased region" description="Polar residues" evidence="1">
    <location>
        <begin position="90"/>
        <end position="99"/>
    </location>
</feature>
<feature type="region of interest" description="Disordered" evidence="1">
    <location>
        <begin position="49"/>
        <end position="113"/>
    </location>
</feature>
<accession>A0ABR2JM69</accession>
<sequence>MTKNWDDYKDTILALYEHQTLATVMEVMKRDYNFVASTRAYRQKLDKWGKRKYKKRKGKSDNSPEGSDAESFGEGAGSSSGPTSPVVSTRNHGSQRHQSTAAHTGHHVTTTTPTFNQRDIDYSLNQPGADVNNAYGTTQYQDTTSYDATYHTSWASNPHAVTAYDYSQAPLDANMTAYSYDDTSFSATDDAAAYQYMDPSTGAYPMPNQMDFTGYQDGWDHAHNG</sequence>
<comment type="caution">
    <text evidence="3">The sequence shown here is derived from an EMBL/GenBank/DDBJ whole genome shotgun (WGS) entry which is preliminary data.</text>
</comment>
<dbReference type="PANTHER" id="PTHR38788">
    <property type="entry name" value="CLR5 DOMAIN-CONTAINING PROTEIN"/>
    <property type="match status" value="1"/>
</dbReference>
<evidence type="ECO:0000259" key="2">
    <source>
        <dbReference type="Pfam" id="PF14420"/>
    </source>
</evidence>
<name>A0ABR2JM69_9PEZI</name>
<feature type="compositionally biased region" description="Low complexity" evidence="1">
    <location>
        <begin position="65"/>
        <end position="89"/>
    </location>
</feature>
<proteinExistence type="predicted"/>
<dbReference type="Pfam" id="PF14420">
    <property type="entry name" value="Clr5"/>
    <property type="match status" value="1"/>
</dbReference>
<protein>
    <submittedName>
        <fullName evidence="3">Clr5 domain-containing protein</fullName>
    </submittedName>
</protein>
<evidence type="ECO:0000313" key="4">
    <source>
        <dbReference type="Proteomes" id="UP001390339"/>
    </source>
</evidence>
<feature type="domain" description="Clr5" evidence="2">
    <location>
        <begin position="1"/>
        <end position="52"/>
    </location>
</feature>
<gene>
    <name evidence="3" type="ORF">PGQ11_001198</name>
</gene>
<dbReference type="InterPro" id="IPR025676">
    <property type="entry name" value="Clr5_dom"/>
</dbReference>
<dbReference type="Proteomes" id="UP001390339">
    <property type="component" value="Unassembled WGS sequence"/>
</dbReference>
<organism evidence="3 4">
    <name type="scientific">Apiospora arundinis</name>
    <dbReference type="NCBI Taxonomy" id="335852"/>
    <lineage>
        <taxon>Eukaryota</taxon>
        <taxon>Fungi</taxon>
        <taxon>Dikarya</taxon>
        <taxon>Ascomycota</taxon>
        <taxon>Pezizomycotina</taxon>
        <taxon>Sordariomycetes</taxon>
        <taxon>Xylariomycetidae</taxon>
        <taxon>Amphisphaeriales</taxon>
        <taxon>Apiosporaceae</taxon>
        <taxon>Apiospora</taxon>
    </lineage>
</organism>